<accession>A0ABU1BLB5</accession>
<dbReference type="EMBL" id="JAUYVH010000002">
    <property type="protein sequence ID" value="MDQ9169679.1"/>
    <property type="molecule type" value="Genomic_DNA"/>
</dbReference>
<feature type="signal peptide" evidence="1">
    <location>
        <begin position="1"/>
        <end position="26"/>
    </location>
</feature>
<gene>
    <name evidence="2" type="ORF">Q8A64_04560</name>
</gene>
<evidence type="ECO:0000313" key="3">
    <source>
        <dbReference type="Proteomes" id="UP001225596"/>
    </source>
</evidence>
<dbReference type="InterPro" id="IPR014177">
    <property type="entry name" value="Formate_DH_TAT-contain"/>
</dbReference>
<comment type="caution">
    <text evidence="2">The sequence shown here is derived from an EMBL/GenBank/DDBJ whole genome shotgun (WGS) entry which is preliminary data.</text>
</comment>
<name>A0ABU1BLB5_9BURK</name>
<feature type="chain" id="PRO_5047493652" evidence="1">
    <location>
        <begin position="27"/>
        <end position="70"/>
    </location>
</feature>
<proteinExistence type="predicted"/>
<evidence type="ECO:0000256" key="1">
    <source>
        <dbReference type="SAM" id="SignalP"/>
    </source>
</evidence>
<keyword evidence="1" id="KW-0732">Signal</keyword>
<sequence>MENRKINSKRRIFLTAATCGPALAVAALMAGRKEVVQIEATPPVRTEPETSIGYHETEHIRNYYSTAAYF</sequence>
<evidence type="ECO:0000313" key="2">
    <source>
        <dbReference type="EMBL" id="MDQ9169679.1"/>
    </source>
</evidence>
<dbReference type="PIRSF" id="PIRSF036704">
    <property type="entry name" value="UCP036704"/>
    <property type="match status" value="1"/>
</dbReference>
<reference evidence="2 3" key="1">
    <citation type="submission" date="2023-08" db="EMBL/GenBank/DDBJ databases">
        <title>Oxalobacteraceae gen .nov., isolated from river sludge outside the plant.</title>
        <authorList>
            <person name="Zhao S.Y."/>
        </authorList>
    </citation>
    <scope>NUCLEOTIDE SEQUENCE [LARGE SCALE GENOMIC DNA]</scope>
    <source>
        <strain evidence="2 3">R-40</strain>
    </source>
</reference>
<dbReference type="RefSeq" id="WP_338435614.1">
    <property type="nucleotide sequence ID" value="NZ_JAUYVH010000002.1"/>
</dbReference>
<dbReference type="Proteomes" id="UP001225596">
    <property type="component" value="Unassembled WGS sequence"/>
</dbReference>
<protein>
    <submittedName>
        <fullName evidence="2">Formate dehydrogenase</fullName>
    </submittedName>
</protein>
<keyword evidence="3" id="KW-1185">Reference proteome</keyword>
<organism evidence="2 3">
    <name type="scientific">Keguizhuia sedimenti</name>
    <dbReference type="NCBI Taxonomy" id="3064264"/>
    <lineage>
        <taxon>Bacteria</taxon>
        <taxon>Pseudomonadati</taxon>
        <taxon>Pseudomonadota</taxon>
        <taxon>Betaproteobacteria</taxon>
        <taxon>Burkholderiales</taxon>
        <taxon>Oxalobacteraceae</taxon>
        <taxon>Keguizhuia</taxon>
    </lineage>
</organism>